<name>A0A1G6A0X1_9BACT</name>
<dbReference type="GO" id="GO:0004331">
    <property type="term" value="F:fructose-2,6-bisphosphate 2-phosphatase activity"/>
    <property type="evidence" value="ECO:0007669"/>
    <property type="project" value="TreeGrafter"/>
</dbReference>
<reference evidence="5 6" key="1">
    <citation type="submission" date="2016-10" db="EMBL/GenBank/DDBJ databases">
        <authorList>
            <person name="de Groot N.N."/>
        </authorList>
    </citation>
    <scope>NUCLEOTIDE SEQUENCE [LARGE SCALE GENOMIC DNA]</scope>
    <source>
        <strain evidence="5 6">ASO4-2</strain>
    </source>
</reference>
<dbReference type="PRINTS" id="PR00991">
    <property type="entry name" value="6PFRUCTKNASE"/>
</dbReference>
<evidence type="ECO:0000256" key="2">
    <source>
        <dbReference type="ARBA" id="ARBA00022840"/>
    </source>
</evidence>
<accession>A0A1G6A0X1</accession>
<dbReference type="SUPFAM" id="SSF52540">
    <property type="entry name" value="P-loop containing nucleoside triphosphate hydrolases"/>
    <property type="match status" value="1"/>
</dbReference>
<gene>
    <name evidence="5" type="ORF">SAMN05660653_00053</name>
</gene>
<dbReference type="Gene3D" id="3.40.50.1240">
    <property type="entry name" value="Phosphoglycerate mutase-like"/>
    <property type="match status" value="1"/>
</dbReference>
<dbReference type="PANTHER" id="PTHR10606:SF44">
    <property type="entry name" value="6-PHOSPHOFRUCTO 2-KINASE_FRUCTOSE 2,6-BISPHOSPHATASE LONG FORM"/>
    <property type="match status" value="1"/>
</dbReference>
<dbReference type="Pfam" id="PF01591">
    <property type="entry name" value="6PF2K"/>
    <property type="match status" value="1"/>
</dbReference>
<dbReference type="Gene3D" id="3.40.50.300">
    <property type="entry name" value="P-loop containing nucleotide triphosphate hydrolases"/>
    <property type="match status" value="1"/>
</dbReference>
<proteinExistence type="predicted"/>
<organism evidence="5 6">
    <name type="scientific">Desulfonatronum thiosulfatophilum</name>
    <dbReference type="NCBI Taxonomy" id="617002"/>
    <lineage>
        <taxon>Bacteria</taxon>
        <taxon>Pseudomonadati</taxon>
        <taxon>Thermodesulfobacteriota</taxon>
        <taxon>Desulfovibrionia</taxon>
        <taxon>Desulfovibrionales</taxon>
        <taxon>Desulfonatronaceae</taxon>
        <taxon>Desulfonatronum</taxon>
    </lineage>
</organism>
<feature type="domain" description="6-phosphofructo-2-kinase" evidence="4">
    <location>
        <begin position="4"/>
        <end position="192"/>
    </location>
</feature>
<feature type="binding site" evidence="3">
    <location>
        <position position="265"/>
    </location>
    <ligand>
        <name>substrate</name>
    </ligand>
</feature>
<evidence type="ECO:0000256" key="3">
    <source>
        <dbReference type="PIRSR" id="PIRSR613078-2"/>
    </source>
</evidence>
<dbReference type="EMBL" id="FMXO01000001">
    <property type="protein sequence ID" value="SDB02047.1"/>
    <property type="molecule type" value="Genomic_DNA"/>
</dbReference>
<dbReference type="GO" id="GO:0006003">
    <property type="term" value="P:fructose 2,6-bisphosphate metabolic process"/>
    <property type="evidence" value="ECO:0007669"/>
    <property type="project" value="InterPro"/>
</dbReference>
<dbReference type="InterPro" id="IPR029033">
    <property type="entry name" value="His_PPase_superfam"/>
</dbReference>
<dbReference type="SMART" id="SM00855">
    <property type="entry name" value="PGAM"/>
    <property type="match status" value="1"/>
</dbReference>
<dbReference type="SUPFAM" id="SSF53254">
    <property type="entry name" value="Phosphoglycerate mutase-like"/>
    <property type="match status" value="1"/>
</dbReference>
<dbReference type="GO" id="GO:0006000">
    <property type="term" value="P:fructose metabolic process"/>
    <property type="evidence" value="ECO:0007669"/>
    <property type="project" value="InterPro"/>
</dbReference>
<dbReference type="STRING" id="617002.SAMN05660653_00053"/>
<dbReference type="PANTHER" id="PTHR10606">
    <property type="entry name" value="6-PHOSPHOFRUCTO-2-KINASE/FRUCTOSE-2,6-BISPHOSPHATASE"/>
    <property type="match status" value="1"/>
</dbReference>
<dbReference type="CDD" id="cd07067">
    <property type="entry name" value="HP_PGM_like"/>
    <property type="match status" value="1"/>
</dbReference>
<dbReference type="InterPro" id="IPR027417">
    <property type="entry name" value="P-loop_NTPase"/>
</dbReference>
<dbReference type="Proteomes" id="UP000198771">
    <property type="component" value="Unassembled WGS sequence"/>
</dbReference>
<dbReference type="InterPro" id="IPR003094">
    <property type="entry name" value="6Pfruct_kin"/>
</dbReference>
<dbReference type="AlphaFoldDB" id="A0A1G6A0X1"/>
<feature type="binding site" evidence="3">
    <location>
        <begin position="217"/>
        <end position="224"/>
    </location>
    <ligand>
        <name>substrate</name>
    </ligand>
</feature>
<dbReference type="GO" id="GO:0005524">
    <property type="term" value="F:ATP binding"/>
    <property type="evidence" value="ECO:0007669"/>
    <property type="project" value="UniProtKB-KW"/>
</dbReference>
<dbReference type="InterPro" id="IPR013078">
    <property type="entry name" value="His_Pase_superF_clade-1"/>
</dbReference>
<dbReference type="PIRSF" id="PIRSF000709">
    <property type="entry name" value="6PFK_2-Ptase"/>
    <property type="match status" value="1"/>
</dbReference>
<dbReference type="RefSeq" id="WP_279615046.1">
    <property type="nucleotide sequence ID" value="NZ_FMXO01000001.1"/>
</dbReference>
<sequence length="405" mass="46596">METTIKKLCIAMVGLPARGKSTIALRLKESLEAENFTVSIFNNGEVRRSMLSANTAHADFFSPENHEGVEIREQIARQNMQAAVDFLASGGDIALLDATNITRARRMSICSGMSPIPVLFIECINEDKTLLATSIAHKTKISEFGHMTFPEALQNFEKRIQLYESQYETLRSEDNFVILNSLQNRVVREKVTDDIPHYPRIRDILVSDMIPNLYLVRHGETYFNRERRIGGDSRLTEKGLHQAEQLAKHFQNVQVPFIFTSTKTRTIQMAEIIAACQEKSVHVPLKELDEIDAGICESMTYDEIRKQHPQIHVARSMDKYRYIYPEGEGYITLQPRIQLGIKKALYLSGNAENIIIIGHQAVNRMILSYFLFRRMEDVPYIYIPQDKYFHIVSTQTKKLFELKKF</sequence>
<evidence type="ECO:0000259" key="4">
    <source>
        <dbReference type="Pfam" id="PF01591"/>
    </source>
</evidence>
<evidence type="ECO:0000313" key="5">
    <source>
        <dbReference type="EMBL" id="SDB02047.1"/>
    </source>
</evidence>
<evidence type="ECO:0000313" key="6">
    <source>
        <dbReference type="Proteomes" id="UP000198771"/>
    </source>
</evidence>
<dbReference type="InterPro" id="IPR013079">
    <property type="entry name" value="6Phosfructo_kin"/>
</dbReference>
<dbReference type="GO" id="GO:0003873">
    <property type="term" value="F:6-phosphofructo-2-kinase activity"/>
    <property type="evidence" value="ECO:0007669"/>
    <property type="project" value="InterPro"/>
</dbReference>
<dbReference type="Pfam" id="PF00300">
    <property type="entry name" value="His_Phos_1"/>
    <property type="match status" value="1"/>
</dbReference>
<protein>
    <submittedName>
        <fullName evidence="5">Broad specificity phosphatase PhoE</fullName>
    </submittedName>
</protein>
<dbReference type="GO" id="GO:0005829">
    <property type="term" value="C:cytosol"/>
    <property type="evidence" value="ECO:0007669"/>
    <property type="project" value="TreeGrafter"/>
</dbReference>
<keyword evidence="1" id="KW-0547">Nucleotide-binding</keyword>
<keyword evidence="2" id="KW-0067">ATP-binding</keyword>
<evidence type="ECO:0000256" key="1">
    <source>
        <dbReference type="ARBA" id="ARBA00022741"/>
    </source>
</evidence>
<keyword evidence="6" id="KW-1185">Reference proteome</keyword>